<protein>
    <submittedName>
        <fullName evidence="2">Uncharacterized protein</fullName>
    </submittedName>
</protein>
<organism evidence="2 3">
    <name type="scientific">Oedothorax gibbosus</name>
    <dbReference type="NCBI Taxonomy" id="931172"/>
    <lineage>
        <taxon>Eukaryota</taxon>
        <taxon>Metazoa</taxon>
        <taxon>Ecdysozoa</taxon>
        <taxon>Arthropoda</taxon>
        <taxon>Chelicerata</taxon>
        <taxon>Arachnida</taxon>
        <taxon>Araneae</taxon>
        <taxon>Araneomorphae</taxon>
        <taxon>Entelegynae</taxon>
        <taxon>Araneoidea</taxon>
        <taxon>Linyphiidae</taxon>
        <taxon>Erigoninae</taxon>
        <taxon>Oedothorax</taxon>
    </lineage>
</organism>
<sequence length="93" mass="10076">MDLVVTEVPQTLPPKPSSAPSALPRPIHHSPHSTLMDGRDNFIGAEMNCSGLVPMDHGWWMAGRGFGLPEGDDLPAPMVIKGVVGTKEIYCRR</sequence>
<name>A0AAV6URP6_9ARAC</name>
<gene>
    <name evidence="2" type="ORF">JTE90_010678</name>
</gene>
<dbReference type="AlphaFoldDB" id="A0AAV6URP6"/>
<evidence type="ECO:0000256" key="1">
    <source>
        <dbReference type="SAM" id="MobiDB-lite"/>
    </source>
</evidence>
<comment type="caution">
    <text evidence="2">The sequence shown here is derived from an EMBL/GenBank/DDBJ whole genome shotgun (WGS) entry which is preliminary data.</text>
</comment>
<proteinExistence type="predicted"/>
<reference evidence="2 3" key="1">
    <citation type="journal article" date="2022" name="Nat. Ecol. Evol.">
        <title>A masculinizing supergene underlies an exaggerated male reproductive morph in a spider.</title>
        <authorList>
            <person name="Hendrickx F."/>
            <person name="De Corte Z."/>
            <person name="Sonet G."/>
            <person name="Van Belleghem S.M."/>
            <person name="Kostlbacher S."/>
            <person name="Vangestel C."/>
        </authorList>
    </citation>
    <scope>NUCLEOTIDE SEQUENCE [LARGE SCALE GENOMIC DNA]</scope>
    <source>
        <strain evidence="2">W744_W776</strain>
    </source>
</reference>
<evidence type="ECO:0000313" key="3">
    <source>
        <dbReference type="Proteomes" id="UP000827092"/>
    </source>
</evidence>
<evidence type="ECO:0000313" key="2">
    <source>
        <dbReference type="EMBL" id="KAG8186784.1"/>
    </source>
</evidence>
<keyword evidence="3" id="KW-1185">Reference proteome</keyword>
<accession>A0AAV6URP6</accession>
<feature type="region of interest" description="Disordered" evidence="1">
    <location>
        <begin position="1"/>
        <end position="35"/>
    </location>
</feature>
<dbReference type="Proteomes" id="UP000827092">
    <property type="component" value="Unassembled WGS sequence"/>
</dbReference>
<dbReference type="EMBL" id="JAFNEN010000289">
    <property type="protein sequence ID" value="KAG8186784.1"/>
    <property type="molecule type" value="Genomic_DNA"/>
</dbReference>